<organism evidence="3 4">
    <name type="scientific">Pseudogymnoascus verrucosus</name>
    <dbReference type="NCBI Taxonomy" id="342668"/>
    <lineage>
        <taxon>Eukaryota</taxon>
        <taxon>Fungi</taxon>
        <taxon>Dikarya</taxon>
        <taxon>Ascomycota</taxon>
        <taxon>Pezizomycotina</taxon>
        <taxon>Leotiomycetes</taxon>
        <taxon>Thelebolales</taxon>
        <taxon>Thelebolaceae</taxon>
        <taxon>Pseudogymnoascus</taxon>
    </lineage>
</organism>
<dbReference type="PANTHER" id="PTHR42760">
    <property type="entry name" value="SHORT-CHAIN DEHYDROGENASES/REDUCTASES FAMILY MEMBER"/>
    <property type="match status" value="1"/>
</dbReference>
<reference evidence="3 4" key="1">
    <citation type="submission" date="2016-03" db="EMBL/GenBank/DDBJ databases">
        <title>Comparative genomics of Pseudogymnoascus destructans, the fungus causing white-nose syndrome of bats.</title>
        <authorList>
            <person name="Palmer J.M."/>
            <person name="Drees K.P."/>
            <person name="Foster J.T."/>
            <person name="Lindner D.L."/>
        </authorList>
    </citation>
    <scope>NUCLEOTIDE SEQUENCE [LARGE SCALE GENOMIC DNA]</scope>
    <source>
        <strain evidence="3 4">UAMH 10579</strain>
    </source>
</reference>
<dbReference type="GeneID" id="28837838"/>
<dbReference type="Pfam" id="PF13561">
    <property type="entry name" value="adh_short_C2"/>
    <property type="match status" value="1"/>
</dbReference>
<dbReference type="Gene3D" id="3.40.50.720">
    <property type="entry name" value="NAD(P)-binding Rossmann-like Domain"/>
    <property type="match status" value="1"/>
</dbReference>
<dbReference type="InterPro" id="IPR020904">
    <property type="entry name" value="Sc_DH/Rdtase_CS"/>
</dbReference>
<dbReference type="PRINTS" id="PR00081">
    <property type="entry name" value="GDHRDH"/>
</dbReference>
<dbReference type="GO" id="GO:0009688">
    <property type="term" value="P:abscisic acid biosynthetic process"/>
    <property type="evidence" value="ECO:0007669"/>
    <property type="project" value="UniProtKB-ARBA"/>
</dbReference>
<proteinExistence type="inferred from homology"/>
<dbReference type="InterPro" id="IPR002347">
    <property type="entry name" value="SDR_fam"/>
</dbReference>
<dbReference type="SUPFAM" id="SSF51735">
    <property type="entry name" value="NAD(P)-binding Rossmann-fold domains"/>
    <property type="match status" value="1"/>
</dbReference>
<protein>
    <recommendedName>
        <fullName evidence="5">NAD(P)-binding protein</fullName>
    </recommendedName>
</protein>
<keyword evidence="4" id="KW-1185">Reference proteome</keyword>
<dbReference type="RefSeq" id="XP_018131275.1">
    <property type="nucleotide sequence ID" value="XM_018273926.2"/>
</dbReference>
<accession>A0A1B8GP07</accession>
<dbReference type="PANTHER" id="PTHR42760:SF124">
    <property type="entry name" value="SHORT-CHAIN DEHYDROGENASE_REDUCTASE"/>
    <property type="match status" value="1"/>
</dbReference>
<gene>
    <name evidence="3" type="ORF">VE01_04452</name>
</gene>
<dbReference type="PROSITE" id="PS00061">
    <property type="entry name" value="ADH_SHORT"/>
    <property type="match status" value="1"/>
</dbReference>
<evidence type="ECO:0000256" key="2">
    <source>
        <dbReference type="ARBA" id="ARBA00022857"/>
    </source>
</evidence>
<sequence>MAHKLSCLSRLLQSPSKSLNQCTRTWSTKRGYASRSRTQTSQRLKDKVAIVTGASSGLGRAIALRYAQEGAHVVCADLRPLAPSAIGIQASKATHELVKEQDGVRSLAVKVDVSDSQSVQDMVQAAVKEFGRVDIMCNNAGIAFETKAPRPLGIWETPDDQFDMTQQVNLRGVFLGCKYAGAQMLKQEPHSSGDRGWIINTASILGLVGTYGTSSYSAAKGGVVNLTRAAALDFAPHRIHCNTICPGYTHSVMIEGLNKDIVNKVSAMHPLKGFGQPEDIARVAVFFASEDANWVTGVSMAVDGGYTAQ</sequence>
<dbReference type="FunFam" id="3.40.50.720:FF:000084">
    <property type="entry name" value="Short-chain dehydrogenase reductase"/>
    <property type="match status" value="1"/>
</dbReference>
<comment type="similarity">
    <text evidence="1">Belongs to the short-chain dehydrogenases/reductases (SDR) family.</text>
</comment>
<evidence type="ECO:0000256" key="1">
    <source>
        <dbReference type="ARBA" id="ARBA00006484"/>
    </source>
</evidence>
<evidence type="ECO:0000313" key="3">
    <source>
        <dbReference type="EMBL" id="OBT97542.1"/>
    </source>
</evidence>
<dbReference type="GO" id="GO:0016616">
    <property type="term" value="F:oxidoreductase activity, acting on the CH-OH group of donors, NAD or NADP as acceptor"/>
    <property type="evidence" value="ECO:0007669"/>
    <property type="project" value="TreeGrafter"/>
</dbReference>
<name>A0A1B8GP07_9PEZI</name>
<dbReference type="STRING" id="342668.A0A1B8GP07"/>
<evidence type="ECO:0000313" key="4">
    <source>
        <dbReference type="Proteomes" id="UP000091956"/>
    </source>
</evidence>
<dbReference type="CDD" id="cd05233">
    <property type="entry name" value="SDR_c"/>
    <property type="match status" value="1"/>
</dbReference>
<evidence type="ECO:0008006" key="5">
    <source>
        <dbReference type="Google" id="ProtNLM"/>
    </source>
</evidence>
<dbReference type="AlphaFoldDB" id="A0A1B8GP07"/>
<dbReference type="PRINTS" id="PR00080">
    <property type="entry name" value="SDRFAMILY"/>
</dbReference>
<reference evidence="4" key="2">
    <citation type="journal article" date="2018" name="Nat. Commun.">
        <title>Extreme sensitivity to ultraviolet light in the fungal pathogen causing white-nose syndrome of bats.</title>
        <authorList>
            <person name="Palmer J.M."/>
            <person name="Drees K.P."/>
            <person name="Foster J.T."/>
            <person name="Lindner D.L."/>
        </authorList>
    </citation>
    <scope>NUCLEOTIDE SEQUENCE [LARGE SCALE GENOMIC DNA]</scope>
    <source>
        <strain evidence="4">UAMH 10579</strain>
    </source>
</reference>
<dbReference type="EMBL" id="KV460221">
    <property type="protein sequence ID" value="OBT97542.1"/>
    <property type="molecule type" value="Genomic_DNA"/>
</dbReference>
<dbReference type="InterPro" id="IPR036291">
    <property type="entry name" value="NAD(P)-bd_dom_sf"/>
</dbReference>
<keyword evidence="2" id="KW-0521">NADP</keyword>
<dbReference type="Proteomes" id="UP000091956">
    <property type="component" value="Unassembled WGS sequence"/>
</dbReference>
<dbReference type="NCBIfam" id="NF005559">
    <property type="entry name" value="PRK07231.1"/>
    <property type="match status" value="1"/>
</dbReference>